<dbReference type="EMBL" id="KV441561">
    <property type="protein sequence ID" value="OAF99847.1"/>
    <property type="molecule type" value="Genomic_DNA"/>
</dbReference>
<sequence length="183" mass="19491">MHRFGVLVWVKRGVLFARAAPSPWSLCVPDLRFPPCASVAAHPVRTSAPGVAQVDVHREHLLLEHLAGIDVGLFDGVGVRARAFVGASRVDFCGGAAAFVQAVAPSRGATIPRIALSREKMGLGGDLLTWVIERKRGARQFADKARAGAELCRAICKMSCSISNGVQPSCHSLHAEEGMDATR</sequence>
<evidence type="ECO:0000313" key="3">
    <source>
        <dbReference type="Proteomes" id="UP000077069"/>
    </source>
</evidence>
<keyword evidence="1" id="KW-0732">Signal</keyword>
<organism evidence="2 3">
    <name type="scientific">Paraphaeosphaeria sporulosa</name>
    <dbReference type="NCBI Taxonomy" id="1460663"/>
    <lineage>
        <taxon>Eukaryota</taxon>
        <taxon>Fungi</taxon>
        <taxon>Dikarya</taxon>
        <taxon>Ascomycota</taxon>
        <taxon>Pezizomycotina</taxon>
        <taxon>Dothideomycetes</taxon>
        <taxon>Pleosporomycetidae</taxon>
        <taxon>Pleosporales</taxon>
        <taxon>Massarineae</taxon>
        <taxon>Didymosphaeriaceae</taxon>
        <taxon>Paraphaeosphaeria</taxon>
    </lineage>
</organism>
<gene>
    <name evidence="2" type="ORF">CC84DRAFT_1181302</name>
</gene>
<feature type="chain" id="PRO_5008057482" evidence="1">
    <location>
        <begin position="20"/>
        <end position="183"/>
    </location>
</feature>
<evidence type="ECO:0000313" key="2">
    <source>
        <dbReference type="EMBL" id="OAF99847.1"/>
    </source>
</evidence>
<dbReference type="GeneID" id="28764035"/>
<dbReference type="InParanoid" id="A0A177BZ84"/>
<protein>
    <submittedName>
        <fullName evidence="2">Uncharacterized protein</fullName>
    </submittedName>
</protein>
<accession>A0A177BZ84</accession>
<dbReference type="Proteomes" id="UP000077069">
    <property type="component" value="Unassembled WGS sequence"/>
</dbReference>
<proteinExistence type="predicted"/>
<keyword evidence="3" id="KW-1185">Reference proteome</keyword>
<dbReference type="AlphaFoldDB" id="A0A177BZ84"/>
<evidence type="ECO:0000256" key="1">
    <source>
        <dbReference type="SAM" id="SignalP"/>
    </source>
</evidence>
<reference evidence="2 3" key="1">
    <citation type="submission" date="2016-05" db="EMBL/GenBank/DDBJ databases">
        <title>Comparative analysis of secretome profiles of manganese(II)-oxidizing ascomycete fungi.</title>
        <authorList>
            <consortium name="DOE Joint Genome Institute"/>
            <person name="Zeiner C.A."/>
            <person name="Purvine S.O."/>
            <person name="Zink E.M."/>
            <person name="Wu S."/>
            <person name="Pasa-Tolic L."/>
            <person name="Chaput D.L."/>
            <person name="Haridas S."/>
            <person name="Grigoriev I.V."/>
            <person name="Santelli C.M."/>
            <person name="Hansel C.M."/>
        </authorList>
    </citation>
    <scope>NUCLEOTIDE SEQUENCE [LARGE SCALE GENOMIC DNA]</scope>
    <source>
        <strain evidence="2 3">AP3s5-JAC2a</strain>
    </source>
</reference>
<name>A0A177BZ84_9PLEO</name>
<feature type="signal peptide" evidence="1">
    <location>
        <begin position="1"/>
        <end position="19"/>
    </location>
</feature>
<dbReference type="RefSeq" id="XP_018030213.1">
    <property type="nucleotide sequence ID" value="XM_018180549.1"/>
</dbReference>